<dbReference type="EMBL" id="KV454540">
    <property type="protein sequence ID" value="ODV67579.1"/>
    <property type="molecule type" value="Genomic_DNA"/>
</dbReference>
<dbReference type="GO" id="GO:0003735">
    <property type="term" value="F:structural constituent of ribosome"/>
    <property type="evidence" value="ECO:0007669"/>
    <property type="project" value="InterPro"/>
</dbReference>
<evidence type="ECO:0000256" key="5">
    <source>
        <dbReference type="RuleBase" id="RU003910"/>
    </source>
</evidence>
<evidence type="ECO:0000256" key="1">
    <source>
        <dbReference type="ARBA" id="ARBA00005589"/>
    </source>
</evidence>
<feature type="compositionally biased region" description="Polar residues" evidence="6">
    <location>
        <begin position="20"/>
        <end position="42"/>
    </location>
</feature>
<dbReference type="GO" id="GO:0032543">
    <property type="term" value="P:mitochondrial translation"/>
    <property type="evidence" value="ECO:0007669"/>
    <property type="project" value="TreeGrafter"/>
</dbReference>
<dbReference type="Gene3D" id="4.10.640.10">
    <property type="entry name" value="Ribosomal protein S18"/>
    <property type="match status" value="1"/>
</dbReference>
<organism evidence="7 8">
    <name type="scientific">Hyphopichia burtonii NRRL Y-1933</name>
    <dbReference type="NCBI Taxonomy" id="984485"/>
    <lineage>
        <taxon>Eukaryota</taxon>
        <taxon>Fungi</taxon>
        <taxon>Dikarya</taxon>
        <taxon>Ascomycota</taxon>
        <taxon>Saccharomycotina</taxon>
        <taxon>Pichiomycetes</taxon>
        <taxon>Debaryomycetaceae</taxon>
        <taxon>Hyphopichia</taxon>
    </lineage>
</organism>
<proteinExistence type="inferred from homology"/>
<evidence type="ECO:0000313" key="8">
    <source>
        <dbReference type="Proteomes" id="UP000095085"/>
    </source>
</evidence>
<evidence type="ECO:0000313" key="7">
    <source>
        <dbReference type="EMBL" id="ODV67579.1"/>
    </source>
</evidence>
<accession>A0A1E4RJY3</accession>
<comment type="similarity">
    <text evidence="1 5">Belongs to the bacterial ribosomal protein bS18 family.</text>
</comment>
<evidence type="ECO:0000256" key="3">
    <source>
        <dbReference type="ARBA" id="ARBA00023274"/>
    </source>
</evidence>
<dbReference type="GO" id="GO:0070181">
    <property type="term" value="F:small ribosomal subunit rRNA binding"/>
    <property type="evidence" value="ECO:0007669"/>
    <property type="project" value="TreeGrafter"/>
</dbReference>
<keyword evidence="3 5" id="KW-0687">Ribonucleoprotein</keyword>
<feature type="region of interest" description="Disordered" evidence="6">
    <location>
        <begin position="1"/>
        <end position="42"/>
    </location>
</feature>
<dbReference type="NCBIfam" id="TIGR00165">
    <property type="entry name" value="S18"/>
    <property type="match status" value="1"/>
</dbReference>
<keyword evidence="8" id="KW-1185">Reference proteome</keyword>
<dbReference type="OrthoDB" id="21463at2759"/>
<evidence type="ECO:0000256" key="2">
    <source>
        <dbReference type="ARBA" id="ARBA00022980"/>
    </source>
</evidence>
<dbReference type="InterPro" id="IPR001648">
    <property type="entry name" value="Ribosomal_bS18"/>
</dbReference>
<protein>
    <recommendedName>
        <fullName evidence="4">Small ribosomal subunit protein bS18m</fullName>
    </recommendedName>
</protein>
<dbReference type="PANTHER" id="PTHR13479">
    <property type="entry name" value="30S RIBOSOMAL PROTEIN S18"/>
    <property type="match status" value="1"/>
</dbReference>
<reference evidence="8" key="1">
    <citation type="submission" date="2016-05" db="EMBL/GenBank/DDBJ databases">
        <title>Comparative genomics of biotechnologically important yeasts.</title>
        <authorList>
            <consortium name="DOE Joint Genome Institute"/>
            <person name="Riley R."/>
            <person name="Haridas S."/>
            <person name="Wolfe K.H."/>
            <person name="Lopes M.R."/>
            <person name="Hittinger C.T."/>
            <person name="Goker M."/>
            <person name="Salamov A."/>
            <person name="Wisecaver J."/>
            <person name="Long T.M."/>
            <person name="Aerts A.L."/>
            <person name="Barry K."/>
            <person name="Choi C."/>
            <person name="Clum A."/>
            <person name="Coughlan A.Y."/>
            <person name="Deshpande S."/>
            <person name="Douglass A.P."/>
            <person name="Hanson S.J."/>
            <person name="Klenk H.-P."/>
            <person name="Labutti K."/>
            <person name="Lapidus A."/>
            <person name="Lindquist E."/>
            <person name="Lipzen A."/>
            <person name="Meier-Kolthoff J.P."/>
            <person name="Ohm R.A."/>
            <person name="Otillar R.P."/>
            <person name="Pangilinan J."/>
            <person name="Peng Y."/>
            <person name="Rokas A."/>
            <person name="Rosa C.A."/>
            <person name="Scheuner C."/>
            <person name="Sibirny A.A."/>
            <person name="Slot J.C."/>
            <person name="Stielow J.B."/>
            <person name="Sun H."/>
            <person name="Kurtzman C.P."/>
            <person name="Blackwell M."/>
            <person name="Grigoriev I.V."/>
            <person name="Jeffries T.W."/>
        </authorList>
    </citation>
    <scope>NUCLEOTIDE SEQUENCE [LARGE SCALE GENOMIC DNA]</scope>
    <source>
        <strain evidence="8">NRRL Y-1933</strain>
    </source>
</reference>
<evidence type="ECO:0000256" key="4">
    <source>
        <dbReference type="ARBA" id="ARBA00035264"/>
    </source>
</evidence>
<dbReference type="SUPFAM" id="SSF46911">
    <property type="entry name" value="Ribosomal protein S18"/>
    <property type="match status" value="1"/>
</dbReference>
<keyword evidence="2 5" id="KW-0689">Ribosomal protein</keyword>
<evidence type="ECO:0000256" key="6">
    <source>
        <dbReference type="SAM" id="MobiDB-lite"/>
    </source>
</evidence>
<dbReference type="AlphaFoldDB" id="A0A1E4RJY3"/>
<name>A0A1E4RJY3_9ASCO</name>
<dbReference type="Proteomes" id="UP000095085">
    <property type="component" value="Unassembled WGS sequence"/>
</dbReference>
<dbReference type="InterPro" id="IPR036870">
    <property type="entry name" value="Ribosomal_bS18_sf"/>
</dbReference>
<feature type="compositionally biased region" description="Polar residues" evidence="6">
    <location>
        <begin position="1"/>
        <end position="10"/>
    </location>
</feature>
<dbReference type="PANTHER" id="PTHR13479:SF40">
    <property type="entry name" value="SMALL RIBOSOMAL SUBUNIT PROTEIN BS18M"/>
    <property type="match status" value="1"/>
</dbReference>
<dbReference type="GeneID" id="30996743"/>
<dbReference type="STRING" id="984485.A0A1E4RJY3"/>
<gene>
    <name evidence="7" type="ORF">HYPBUDRAFT_156351</name>
</gene>
<dbReference type="GO" id="GO:0005763">
    <property type="term" value="C:mitochondrial small ribosomal subunit"/>
    <property type="evidence" value="ECO:0007669"/>
    <property type="project" value="TreeGrafter"/>
</dbReference>
<dbReference type="Pfam" id="PF01084">
    <property type="entry name" value="Ribosomal_S18"/>
    <property type="match status" value="1"/>
</dbReference>
<dbReference type="PRINTS" id="PR00974">
    <property type="entry name" value="RIBOSOMALS18"/>
</dbReference>
<sequence>MRAFSSSRAVQNEKDEAPLPSSSEMKSESTWTNSSEKSQGQISTRLFDMTRELQDRAEPPLTIHSQFTKNFKSGTTYDPFDFNNKRLKIDQNEFRAQLNNRKNKVDPFQRANIDPRDLYTMPDILSKFLSTTGQILPRSVTGCSPQNQKKLGIAVKRARSVGLLSSVHKSIGLPVRIL</sequence>
<dbReference type="RefSeq" id="XP_020076646.1">
    <property type="nucleotide sequence ID" value="XM_020222194.1"/>
</dbReference>